<dbReference type="Pfam" id="PF10988">
    <property type="entry name" value="DUF2807"/>
    <property type="match status" value="1"/>
</dbReference>
<evidence type="ECO:0000256" key="1">
    <source>
        <dbReference type="ARBA" id="ARBA00004162"/>
    </source>
</evidence>
<feature type="domain" description="PspC-related transmembrane region" evidence="10">
    <location>
        <begin position="317"/>
        <end position="452"/>
    </location>
</feature>
<comment type="subcellular location">
    <subcellularLocation>
        <location evidence="1">Cell membrane</location>
        <topology evidence="1">Single-pass membrane protein</topology>
    </subcellularLocation>
</comment>
<organism evidence="12 13">
    <name type="scientific">Arundinibacter roseus</name>
    <dbReference type="NCBI Taxonomy" id="2070510"/>
    <lineage>
        <taxon>Bacteria</taxon>
        <taxon>Pseudomonadati</taxon>
        <taxon>Bacteroidota</taxon>
        <taxon>Cytophagia</taxon>
        <taxon>Cytophagales</taxon>
        <taxon>Spirosomataceae</taxon>
        <taxon>Arundinibacter</taxon>
    </lineage>
</organism>
<dbReference type="Proteomes" id="UP000295706">
    <property type="component" value="Unassembled WGS sequence"/>
</dbReference>
<dbReference type="PANTHER" id="PTHR33885">
    <property type="entry name" value="PHAGE SHOCK PROTEIN C"/>
    <property type="match status" value="1"/>
</dbReference>
<dbReference type="PANTHER" id="PTHR33885:SF3">
    <property type="entry name" value="PHAGE SHOCK PROTEIN C"/>
    <property type="match status" value="1"/>
</dbReference>
<protein>
    <submittedName>
        <fullName evidence="12">PspC domain-containing protein</fullName>
    </submittedName>
</protein>
<feature type="domain" description="Putative auto-transporter adhesin head GIN" evidence="9">
    <location>
        <begin position="661"/>
        <end position="838"/>
    </location>
</feature>
<evidence type="ECO:0000313" key="12">
    <source>
        <dbReference type="EMBL" id="TDB64136.1"/>
    </source>
</evidence>
<gene>
    <name evidence="12" type="ORF">EZE20_14445</name>
</gene>
<dbReference type="InterPro" id="IPR054321">
    <property type="entry name" value="PspC-rel_TM"/>
</dbReference>
<keyword evidence="3 7" id="KW-0812">Transmembrane</keyword>
<keyword evidence="4 7" id="KW-1133">Transmembrane helix</keyword>
<dbReference type="Pfam" id="PF22571">
    <property type="entry name" value="LiaI-LiaF-TM_PspC"/>
    <property type="match status" value="1"/>
</dbReference>
<dbReference type="AlphaFoldDB" id="A0A4R4KBR0"/>
<proteinExistence type="predicted"/>
<evidence type="ECO:0000259" key="9">
    <source>
        <dbReference type="Pfam" id="PF10988"/>
    </source>
</evidence>
<feature type="transmembrane region" description="Helical" evidence="7">
    <location>
        <begin position="425"/>
        <end position="448"/>
    </location>
</feature>
<feature type="domain" description="Phage shock protein PspC N-terminal" evidence="8">
    <location>
        <begin position="133"/>
        <end position="205"/>
    </location>
</feature>
<dbReference type="OrthoDB" id="5772680at2"/>
<reference evidence="12 13" key="1">
    <citation type="submission" date="2019-02" db="EMBL/GenBank/DDBJ databases">
        <title>Arundinibacter roseus gen. nov., sp. nov., a new member of the family Cytophagaceae.</title>
        <authorList>
            <person name="Szuroczki S."/>
            <person name="Khayer B."/>
            <person name="Sproer C."/>
            <person name="Toumi M."/>
            <person name="Szabo A."/>
            <person name="Felfoldi T."/>
            <person name="Schumann P."/>
            <person name="Toth E."/>
        </authorList>
    </citation>
    <scope>NUCLEOTIDE SEQUENCE [LARGE SCALE GENOMIC DNA]</scope>
    <source>
        <strain evidence="12 13">DMA-k-7a</strain>
    </source>
</reference>
<evidence type="ECO:0000256" key="6">
    <source>
        <dbReference type="SAM" id="MobiDB-lite"/>
    </source>
</evidence>
<evidence type="ECO:0000256" key="4">
    <source>
        <dbReference type="ARBA" id="ARBA00022989"/>
    </source>
</evidence>
<keyword evidence="2" id="KW-1003">Cell membrane</keyword>
<dbReference type="Gene3D" id="2.160.20.120">
    <property type="match status" value="1"/>
</dbReference>
<dbReference type="Pfam" id="PF22744">
    <property type="entry name" value="Toast-rack_PspC-Cterm"/>
    <property type="match status" value="1"/>
</dbReference>
<feature type="transmembrane region" description="Helical" evidence="7">
    <location>
        <begin position="248"/>
        <end position="271"/>
    </location>
</feature>
<feature type="transmembrane region" description="Helical" evidence="7">
    <location>
        <begin position="186"/>
        <end position="210"/>
    </location>
</feature>
<feature type="domain" description="PspC-related ToastRack" evidence="11">
    <location>
        <begin position="477"/>
        <end position="615"/>
    </location>
</feature>
<dbReference type="InterPro" id="IPR054319">
    <property type="entry name" value="PspC-rel_ToastRack"/>
</dbReference>
<evidence type="ECO:0000256" key="3">
    <source>
        <dbReference type="ARBA" id="ARBA00022692"/>
    </source>
</evidence>
<keyword evidence="13" id="KW-1185">Reference proteome</keyword>
<keyword evidence="5 7" id="KW-0472">Membrane</keyword>
<feature type="transmembrane region" description="Helical" evidence="7">
    <location>
        <begin position="391"/>
        <end position="413"/>
    </location>
</feature>
<evidence type="ECO:0000256" key="7">
    <source>
        <dbReference type="SAM" id="Phobius"/>
    </source>
</evidence>
<feature type="region of interest" description="Disordered" evidence="6">
    <location>
        <begin position="103"/>
        <end position="131"/>
    </location>
</feature>
<dbReference type="Pfam" id="PF04024">
    <property type="entry name" value="PspC"/>
    <property type="match status" value="2"/>
</dbReference>
<feature type="transmembrane region" description="Helical" evidence="7">
    <location>
        <begin position="344"/>
        <end position="371"/>
    </location>
</feature>
<dbReference type="InterPro" id="IPR021255">
    <property type="entry name" value="DUF2807"/>
</dbReference>
<dbReference type="InterPro" id="IPR052027">
    <property type="entry name" value="PspC"/>
</dbReference>
<sequence>MKKTISINIGGIIFHIEEDGYEKLKSYLGSIQRYFSSFADSKEILSDIEGRIAERFLARQKADNKQAISLEDVEELIAAMGTVADFEAIEQAEDLLTEPLQAATPGSSSTGYQPPVSSFDPASEKKTATPNPRRLFRDMQRKLIGGVASGLAHYFTIDPLWVRLLFLFFVIGLPASSGIFDAEDVFGPLSGIVVILYIAMWVAFPGSVTLEEDKSIKKFFRDPDRKVVGGVAAGVASYFGVDVGVVRFLWVLSIFFFGTGFLIYIILWIIAPAANTLTEKMEMQGEPITLTNIESNIKRGLNLEETASGEPPLTRLLLFPFRAIAIIISGLGKLLKGIGPILRVIIGALLIASAVASLLGILIGGGVGLGMRNMLPFGEIPPLLLLQEAPSTLILSIVLLVTIPFIVILLLGLTLIANRRVASGTLWLTLAGLWVVGIIGAAISGGVYQQKFSKRGEIQQVDLFPWIGTPILDEYDNDESNDFDWNIRMVIEGYTGDSIKIEREITSRGSSTQDARSNAMDMTYRVVQKDSVIRFDEEPTLNSDGRFRNQRVNMRLLMPYDRPFIISPEFFYGKFTDWRTRDKYREMFDDQEGTDWRQLRWAIKADSGLVCLNMPAKYLKSLEENTESEEDDSYEESENNEIGSLNLGERGEHVRQFSANNFQRIEVGGAYAIEIRKGNDFSVAADGKREDVESLEVYVKNGTLHVEKPGEFNFFKDRSKRIGLVITMPTLRGVQLSGATQSRISGFESLDRLDVDLSGATISEIDVKTNQLDLSLTGASSARLRGSARTADFALTGACELNAKAMTIDEADVDATGASRAVLGKVRSIRKMTTGASRIDTEQ</sequence>
<accession>A0A4R4KBR0</accession>
<feature type="compositionally biased region" description="Polar residues" evidence="6">
    <location>
        <begin position="104"/>
        <end position="116"/>
    </location>
</feature>
<evidence type="ECO:0000313" key="13">
    <source>
        <dbReference type="Proteomes" id="UP000295706"/>
    </source>
</evidence>
<evidence type="ECO:0000259" key="11">
    <source>
        <dbReference type="Pfam" id="PF22744"/>
    </source>
</evidence>
<dbReference type="GO" id="GO:0005886">
    <property type="term" value="C:plasma membrane"/>
    <property type="evidence" value="ECO:0007669"/>
    <property type="project" value="UniProtKB-SubCell"/>
</dbReference>
<evidence type="ECO:0000259" key="10">
    <source>
        <dbReference type="Pfam" id="PF22571"/>
    </source>
</evidence>
<dbReference type="RefSeq" id="WP_132118845.1">
    <property type="nucleotide sequence ID" value="NZ_SMJU01000008.1"/>
</dbReference>
<comment type="caution">
    <text evidence="12">The sequence shown here is derived from an EMBL/GenBank/DDBJ whole genome shotgun (WGS) entry which is preliminary data.</text>
</comment>
<name>A0A4R4KBR0_9BACT</name>
<dbReference type="InterPro" id="IPR007168">
    <property type="entry name" value="Phageshock_PspC_N"/>
</dbReference>
<feature type="domain" description="Phage shock protein PspC N-terminal" evidence="8">
    <location>
        <begin position="217"/>
        <end position="273"/>
    </location>
</feature>
<evidence type="ECO:0000259" key="8">
    <source>
        <dbReference type="Pfam" id="PF04024"/>
    </source>
</evidence>
<dbReference type="EMBL" id="SMJU01000008">
    <property type="protein sequence ID" value="TDB64136.1"/>
    <property type="molecule type" value="Genomic_DNA"/>
</dbReference>
<evidence type="ECO:0000256" key="2">
    <source>
        <dbReference type="ARBA" id="ARBA00022475"/>
    </source>
</evidence>
<evidence type="ECO:0000256" key="5">
    <source>
        <dbReference type="ARBA" id="ARBA00023136"/>
    </source>
</evidence>